<dbReference type="Pfam" id="PF01547">
    <property type="entry name" value="SBP_bac_1"/>
    <property type="match status" value="1"/>
</dbReference>
<dbReference type="PANTHER" id="PTHR43649:SF12">
    <property type="entry name" value="DIACETYLCHITOBIOSE BINDING PROTEIN DASA"/>
    <property type="match status" value="1"/>
</dbReference>
<dbReference type="PANTHER" id="PTHR43649">
    <property type="entry name" value="ARABINOSE-BINDING PROTEIN-RELATED"/>
    <property type="match status" value="1"/>
</dbReference>
<dbReference type="EMBL" id="JBHUCX010000044">
    <property type="protein sequence ID" value="MFD1676116.1"/>
    <property type="molecule type" value="Genomic_DNA"/>
</dbReference>
<dbReference type="SUPFAM" id="SSF53850">
    <property type="entry name" value="Periplasmic binding protein-like II"/>
    <property type="match status" value="1"/>
</dbReference>
<organism evidence="1 2">
    <name type="scientific">Alicyclobacillus fodiniaquatilis</name>
    <dbReference type="NCBI Taxonomy" id="1661150"/>
    <lineage>
        <taxon>Bacteria</taxon>
        <taxon>Bacillati</taxon>
        <taxon>Bacillota</taxon>
        <taxon>Bacilli</taxon>
        <taxon>Bacillales</taxon>
        <taxon>Alicyclobacillaceae</taxon>
        <taxon>Alicyclobacillus</taxon>
    </lineage>
</organism>
<dbReference type="InterPro" id="IPR050490">
    <property type="entry name" value="Bact_solute-bd_prot1"/>
</dbReference>
<accession>A0ABW4JJZ6</accession>
<name>A0ABW4JJZ6_9BACL</name>
<comment type="caution">
    <text evidence="1">The sequence shown here is derived from an EMBL/GenBank/DDBJ whole genome shotgun (WGS) entry which is preliminary data.</text>
</comment>
<gene>
    <name evidence="1" type="ORF">ACFSB2_15535</name>
</gene>
<dbReference type="Proteomes" id="UP001597079">
    <property type="component" value="Unassembled WGS sequence"/>
</dbReference>
<protein>
    <submittedName>
        <fullName evidence="1">ABC transporter substrate-binding protein</fullName>
    </submittedName>
</protein>
<reference evidence="2" key="1">
    <citation type="journal article" date="2019" name="Int. J. Syst. Evol. Microbiol.">
        <title>The Global Catalogue of Microorganisms (GCM) 10K type strain sequencing project: providing services to taxonomists for standard genome sequencing and annotation.</title>
        <authorList>
            <consortium name="The Broad Institute Genomics Platform"/>
            <consortium name="The Broad Institute Genome Sequencing Center for Infectious Disease"/>
            <person name="Wu L."/>
            <person name="Ma J."/>
        </authorList>
    </citation>
    <scope>NUCLEOTIDE SEQUENCE [LARGE SCALE GENOMIC DNA]</scope>
    <source>
        <strain evidence="2">CGMCC 1.12286</strain>
    </source>
</reference>
<keyword evidence="2" id="KW-1185">Reference proteome</keyword>
<evidence type="ECO:0000313" key="1">
    <source>
        <dbReference type="EMBL" id="MFD1676116.1"/>
    </source>
</evidence>
<sequence length="473" mass="51682">MKRRLVKEAWKMRSDSASTVFKKTALVSGALLSGVFLVAGCGTSGAKTTQTQVITWMLPEDPLIDKWAAAIAKSFEQSHKQVQVKIITPGSTDYGQKLLTLVAAGQTPDVFTDWGNTGVYTLVSHHLVANLTPYFKADKESDAYLPQTYLQEFTYNKQLIGIPWNSNPTFLVYNKDLFEKYHVPLPPTNWNDKSWTTTKLLQDAKLLTHDTSNAKTATWGASLSAGSLGSLSWLWGADALNNQGGPEKSSAYAGGQIQNTYATNNGVVQSMTWLANLTNLWHVSPSQGQLNAMSSLGNPFFSGKIGISEVAGGWLERQAAVAKPNFQWAIAPMPYGPGGVDTGQREDNAFYLSQTSAHPDTAFQLMVYATTGTGAEKLIDLAKDNPPHTGTKYLDQWTNEVFKIPGLSMTKSQFTSVFEGGIQDDFPDPANLINDAADYENQFTQLMSPVWIGKESALTGLQAVQAAWKKNEQ</sequence>
<dbReference type="Gene3D" id="3.40.190.10">
    <property type="entry name" value="Periplasmic binding protein-like II"/>
    <property type="match status" value="1"/>
</dbReference>
<dbReference type="RefSeq" id="WP_377944009.1">
    <property type="nucleotide sequence ID" value="NZ_JBHUCX010000044.1"/>
</dbReference>
<proteinExistence type="predicted"/>
<dbReference type="InterPro" id="IPR006059">
    <property type="entry name" value="SBP"/>
</dbReference>
<evidence type="ECO:0000313" key="2">
    <source>
        <dbReference type="Proteomes" id="UP001597079"/>
    </source>
</evidence>